<protein>
    <submittedName>
        <fullName evidence="1">Uncharacterized protein</fullName>
    </submittedName>
</protein>
<gene>
    <name evidence="1" type="ORF">BJ998_001230</name>
</gene>
<keyword evidence="2" id="KW-1185">Reference proteome</keyword>
<proteinExistence type="predicted"/>
<dbReference type="AlphaFoldDB" id="A0A7W9NF15"/>
<organism evidence="1 2">
    <name type="scientific">Kutzneria kofuensis</name>
    <dbReference type="NCBI Taxonomy" id="103725"/>
    <lineage>
        <taxon>Bacteria</taxon>
        <taxon>Bacillati</taxon>
        <taxon>Actinomycetota</taxon>
        <taxon>Actinomycetes</taxon>
        <taxon>Pseudonocardiales</taxon>
        <taxon>Pseudonocardiaceae</taxon>
        <taxon>Kutzneria</taxon>
    </lineage>
</organism>
<evidence type="ECO:0000313" key="2">
    <source>
        <dbReference type="Proteomes" id="UP000585638"/>
    </source>
</evidence>
<accession>A0A7W9NF15</accession>
<dbReference type="RefSeq" id="WP_184859255.1">
    <property type="nucleotide sequence ID" value="NZ_BAAAWY010000008.1"/>
</dbReference>
<name>A0A7W9NF15_9PSEU</name>
<evidence type="ECO:0000313" key="1">
    <source>
        <dbReference type="EMBL" id="MBB5890034.1"/>
    </source>
</evidence>
<comment type="caution">
    <text evidence="1">The sequence shown here is derived from an EMBL/GenBank/DDBJ whole genome shotgun (WGS) entry which is preliminary data.</text>
</comment>
<sequence length="118" mass="12747">MPQGPVLVIGLDPARLEGWDPEPVLAAIARGHARFGELGVEADMCLVAPDDEPEAAIAEALRRKEYACVVVGGGIRKHEPYLLLFERVVNLVRQHAPQAAIAFNGTPDDTADAALRWL</sequence>
<dbReference type="EMBL" id="JACHIR010000001">
    <property type="protein sequence ID" value="MBB5890034.1"/>
    <property type="molecule type" value="Genomic_DNA"/>
</dbReference>
<dbReference type="Proteomes" id="UP000585638">
    <property type="component" value="Unassembled WGS sequence"/>
</dbReference>
<reference evidence="1 2" key="1">
    <citation type="submission" date="2020-08" db="EMBL/GenBank/DDBJ databases">
        <title>Sequencing the genomes of 1000 actinobacteria strains.</title>
        <authorList>
            <person name="Klenk H.-P."/>
        </authorList>
    </citation>
    <scope>NUCLEOTIDE SEQUENCE [LARGE SCALE GENOMIC DNA]</scope>
    <source>
        <strain evidence="1 2">DSM 43851</strain>
    </source>
</reference>